<dbReference type="EMBL" id="BAAATR010000069">
    <property type="protein sequence ID" value="GAA2279652.1"/>
    <property type="molecule type" value="Genomic_DNA"/>
</dbReference>
<reference evidence="2 3" key="1">
    <citation type="journal article" date="2019" name="Int. J. Syst. Evol. Microbiol.">
        <title>The Global Catalogue of Microorganisms (GCM) 10K type strain sequencing project: providing services to taxonomists for standard genome sequencing and annotation.</title>
        <authorList>
            <consortium name="The Broad Institute Genomics Platform"/>
            <consortium name="The Broad Institute Genome Sequencing Center for Infectious Disease"/>
            <person name="Wu L."/>
            <person name="Ma J."/>
        </authorList>
    </citation>
    <scope>NUCLEOTIDE SEQUENCE [LARGE SCALE GENOMIC DNA]</scope>
    <source>
        <strain evidence="2 3">JCM 7356</strain>
    </source>
</reference>
<dbReference type="RefSeq" id="WP_344641218.1">
    <property type="nucleotide sequence ID" value="NZ_BAAATR010000069.1"/>
</dbReference>
<keyword evidence="3" id="KW-1185">Reference proteome</keyword>
<organism evidence="2 3">
    <name type="scientific">Kitasatospora cystarginea</name>
    <dbReference type="NCBI Taxonomy" id="58350"/>
    <lineage>
        <taxon>Bacteria</taxon>
        <taxon>Bacillati</taxon>
        <taxon>Actinomycetota</taxon>
        <taxon>Actinomycetes</taxon>
        <taxon>Kitasatosporales</taxon>
        <taxon>Streptomycetaceae</taxon>
        <taxon>Kitasatospora</taxon>
    </lineage>
</organism>
<proteinExistence type="predicted"/>
<comment type="caution">
    <text evidence="2">The sequence shown here is derived from an EMBL/GenBank/DDBJ whole genome shotgun (WGS) entry which is preliminary data.</text>
</comment>
<sequence length="126" mass="13745">MTSKKPATHHSMDEGQASRHQGRHHGWSSDIDAEHQEPNDSAHRSFHPDSYAPEPGPGREPAEEEHREVPGNTVHSEGTRGEEQGPSKHRRDYGPQGPSGRPAGGYTQKAHTGVAPKEPQKPEGGR</sequence>
<feature type="compositionally biased region" description="Basic and acidic residues" evidence="1">
    <location>
        <begin position="32"/>
        <end position="47"/>
    </location>
</feature>
<feature type="compositionally biased region" description="Basic and acidic residues" evidence="1">
    <location>
        <begin position="60"/>
        <end position="69"/>
    </location>
</feature>
<feature type="compositionally biased region" description="Basic and acidic residues" evidence="1">
    <location>
        <begin position="77"/>
        <end position="86"/>
    </location>
</feature>
<name>A0ABN3F026_9ACTN</name>
<gene>
    <name evidence="2" type="ORF">GCM10010430_77080</name>
</gene>
<protein>
    <submittedName>
        <fullName evidence="2">Uncharacterized protein</fullName>
    </submittedName>
</protein>
<feature type="region of interest" description="Disordered" evidence="1">
    <location>
        <begin position="1"/>
        <end position="126"/>
    </location>
</feature>
<evidence type="ECO:0000313" key="2">
    <source>
        <dbReference type="EMBL" id="GAA2279652.1"/>
    </source>
</evidence>
<evidence type="ECO:0000313" key="3">
    <source>
        <dbReference type="Proteomes" id="UP001500305"/>
    </source>
</evidence>
<accession>A0ABN3F026</accession>
<evidence type="ECO:0000256" key="1">
    <source>
        <dbReference type="SAM" id="MobiDB-lite"/>
    </source>
</evidence>
<dbReference type="Proteomes" id="UP001500305">
    <property type="component" value="Unassembled WGS sequence"/>
</dbReference>